<protein>
    <submittedName>
        <fullName evidence="2">Uncharacterized protein</fullName>
    </submittedName>
</protein>
<dbReference type="EMBL" id="SKCS01000084">
    <property type="protein sequence ID" value="TNN18086.1"/>
    <property type="molecule type" value="Genomic_DNA"/>
</dbReference>
<dbReference type="EMBL" id="SKCS01000084">
    <property type="protein sequence ID" value="TNN18089.1"/>
    <property type="molecule type" value="Genomic_DNA"/>
</dbReference>
<reference evidence="2 3" key="1">
    <citation type="submission" date="2019-03" db="EMBL/GenBank/DDBJ databases">
        <title>An improved genome assembly of the fluke Schistosoma japonicum.</title>
        <authorList>
            <person name="Hu W."/>
            <person name="Luo F."/>
            <person name="Yin M."/>
            <person name="Mo X."/>
            <person name="Sun C."/>
            <person name="Wu Q."/>
            <person name="Zhu B."/>
            <person name="Xiang M."/>
            <person name="Wang J."/>
            <person name="Wang Y."/>
            <person name="Zhang T."/>
            <person name="Xu B."/>
            <person name="Zheng H."/>
            <person name="Feng Z."/>
        </authorList>
    </citation>
    <scope>NUCLEOTIDE SEQUENCE [LARGE SCALE GENOMIC DNA]</scope>
    <source>
        <strain evidence="2">HuSjv2</strain>
        <tissue evidence="2">Worms</tissue>
    </source>
</reference>
<dbReference type="EMBL" id="SKCS01000084">
    <property type="protein sequence ID" value="TNN18087.1"/>
    <property type="molecule type" value="Genomic_DNA"/>
</dbReference>
<evidence type="ECO:0000256" key="1">
    <source>
        <dbReference type="SAM" id="Coils"/>
    </source>
</evidence>
<dbReference type="OrthoDB" id="6268777at2759"/>
<evidence type="ECO:0000313" key="2">
    <source>
        <dbReference type="EMBL" id="TNN18086.1"/>
    </source>
</evidence>
<dbReference type="EMBL" id="SKCS01000084">
    <property type="protein sequence ID" value="TNN18091.1"/>
    <property type="molecule type" value="Genomic_DNA"/>
</dbReference>
<dbReference type="AlphaFoldDB" id="A0A4Z2DNI2"/>
<gene>
    <name evidence="2" type="ORF">EWB00_010734</name>
</gene>
<proteinExistence type="predicted"/>
<keyword evidence="3" id="KW-1185">Reference proteome</keyword>
<organism evidence="2 3">
    <name type="scientific">Schistosoma japonicum</name>
    <name type="common">Blood fluke</name>
    <dbReference type="NCBI Taxonomy" id="6182"/>
    <lineage>
        <taxon>Eukaryota</taxon>
        <taxon>Metazoa</taxon>
        <taxon>Spiralia</taxon>
        <taxon>Lophotrochozoa</taxon>
        <taxon>Platyhelminthes</taxon>
        <taxon>Trematoda</taxon>
        <taxon>Digenea</taxon>
        <taxon>Strigeidida</taxon>
        <taxon>Schistosomatoidea</taxon>
        <taxon>Schistosomatidae</taxon>
        <taxon>Schistosoma</taxon>
    </lineage>
</organism>
<comment type="caution">
    <text evidence="2">The sequence shown here is derived from an EMBL/GenBank/DDBJ whole genome shotgun (WGS) entry which is preliminary data.</text>
</comment>
<feature type="coiled-coil region" evidence="1">
    <location>
        <begin position="49"/>
        <end position="83"/>
    </location>
</feature>
<keyword evidence="1" id="KW-0175">Coiled coil</keyword>
<accession>A0A4Z2DNI2</accession>
<sequence length="425" mass="49557">MTRSNYYDEVSYLMTKIHDCREKRMGLMKEYAIIQHIGSYGNGSISNHVVQYNINLERLKKNIRKVEKRHETLKYQFEEMKQNANDISTYRVNKRHNSSSNNQEVFSLEVAPSLLSLNNKNIPHVDRSSKNILESKFNIQEKPIHQKFIFADRHRDKVWTNRAENVRDSNSKLQQVIKRTKEILDAQEITLKSISFNNNDDENDCVITVDNMNHKELCNRMTINKEEDREEKGEEEIIQRKRIDKVVVDETSNHSIQQIVSPTLLLNDMTYSNHLSDAYCKQQSKFFSSNSILNNDHNDMNLDENNSEQMIIKSDTEQEDEQEEVKKEYVNVTVPSVKETNQLGQSYEEFLTKATFSVEDSSNDIIVNVSNEHASEYDSAILASNININDGIRTSYKLLDSTNVNLLSSWTTYKTEDLEDDSFYD</sequence>
<name>A0A4Z2DNI2_SCHJA</name>
<evidence type="ECO:0000313" key="3">
    <source>
        <dbReference type="Proteomes" id="UP000311919"/>
    </source>
</evidence>
<dbReference type="Proteomes" id="UP000311919">
    <property type="component" value="Unassembled WGS sequence"/>
</dbReference>